<name>A0A2V5KIY6_9BACL</name>
<dbReference type="AlphaFoldDB" id="A0A2V5KIY6"/>
<dbReference type="EMBL" id="QJVJ01000020">
    <property type="protein sequence ID" value="PYI50277.1"/>
    <property type="molecule type" value="Genomic_DNA"/>
</dbReference>
<reference evidence="1 2" key="1">
    <citation type="submission" date="2018-05" db="EMBL/GenBank/DDBJ databases">
        <title>Paenibacillus flagellatus sp. nov., isolated from selenium mineral soil.</title>
        <authorList>
            <person name="Dai X."/>
        </authorList>
    </citation>
    <scope>NUCLEOTIDE SEQUENCE [LARGE SCALE GENOMIC DNA]</scope>
    <source>
        <strain evidence="1 2">DXL2</strain>
    </source>
</reference>
<proteinExistence type="predicted"/>
<organism evidence="1 2">
    <name type="scientific">Paenibacillus flagellatus</name>
    <dbReference type="NCBI Taxonomy" id="2211139"/>
    <lineage>
        <taxon>Bacteria</taxon>
        <taxon>Bacillati</taxon>
        <taxon>Bacillota</taxon>
        <taxon>Bacilli</taxon>
        <taxon>Bacillales</taxon>
        <taxon>Paenibacillaceae</taxon>
        <taxon>Paenibacillus</taxon>
    </lineage>
</organism>
<protein>
    <submittedName>
        <fullName evidence="1">Uncharacterized protein</fullName>
    </submittedName>
</protein>
<accession>A0A2V5KIY6</accession>
<comment type="caution">
    <text evidence="1">The sequence shown here is derived from an EMBL/GenBank/DDBJ whole genome shotgun (WGS) entry which is preliminary data.</text>
</comment>
<sequence>MVYQKQLKTAEMPFFCIMNSIRCKQFTSLNKEDLVFLAAVQADKWGDRIMLSEIARVCQEFSYYEVSQLNLVNLFLIIIAVAGENDQELGRMSPLHKLLTRYCANHD</sequence>
<gene>
    <name evidence="1" type="ORF">DLM86_29845</name>
</gene>
<evidence type="ECO:0000313" key="1">
    <source>
        <dbReference type="EMBL" id="PYI50277.1"/>
    </source>
</evidence>
<dbReference type="Proteomes" id="UP000247476">
    <property type="component" value="Unassembled WGS sequence"/>
</dbReference>
<keyword evidence="2" id="KW-1185">Reference proteome</keyword>
<evidence type="ECO:0000313" key="2">
    <source>
        <dbReference type="Proteomes" id="UP000247476"/>
    </source>
</evidence>